<accession>A0ABS3E135</accession>
<feature type="transmembrane region" description="Helical" evidence="1">
    <location>
        <begin position="280"/>
        <end position="300"/>
    </location>
</feature>
<evidence type="ECO:0000313" key="3">
    <source>
        <dbReference type="Proteomes" id="UP000663970"/>
    </source>
</evidence>
<dbReference type="RefSeq" id="WP_206936140.1">
    <property type="nucleotide sequence ID" value="NZ_JAEKJY010000008.1"/>
</dbReference>
<organism evidence="2 3">
    <name type="scientific">Halobacillus kuroshimensis</name>
    <dbReference type="NCBI Taxonomy" id="302481"/>
    <lineage>
        <taxon>Bacteria</taxon>
        <taxon>Bacillati</taxon>
        <taxon>Bacillota</taxon>
        <taxon>Bacilli</taxon>
        <taxon>Bacillales</taxon>
        <taxon>Bacillaceae</taxon>
        <taxon>Halobacillus</taxon>
    </lineage>
</organism>
<protein>
    <submittedName>
        <fullName evidence="2">Uncharacterized protein</fullName>
    </submittedName>
</protein>
<feature type="transmembrane region" description="Helical" evidence="1">
    <location>
        <begin position="200"/>
        <end position="219"/>
    </location>
</feature>
<evidence type="ECO:0000256" key="1">
    <source>
        <dbReference type="SAM" id="Phobius"/>
    </source>
</evidence>
<dbReference type="Proteomes" id="UP000663970">
    <property type="component" value="Unassembled WGS sequence"/>
</dbReference>
<keyword evidence="1" id="KW-1133">Transmembrane helix</keyword>
<sequence>MLQKKLPYPKICEIDFYLIQKYQKPFFRKFNVHVSFYRTPWFLLVEYREKWRGVGVRRKQEGKVNNKVFRMKDVERIANFFVEMRDEINKKLAFSKATNKDTEINFRIEFSDGSSIRDDNVKVFQDIETKLVDSMYFDLKNYANATFIELTLNSNIGYGDFTVESDKKDTVDAKFRQLEEIIGAVKDQNHWLTDYKKQAIINNITGIFLSGSLFYLFFLLFENPLKSEVPILFLLLLLCVSLGHLIAYHSLKKLYDLYPKIEFDIAEEHINLVKKRRKRLYLITTLFIIPLVVAIFFDIFKSFFL</sequence>
<name>A0ABS3E135_9BACI</name>
<proteinExistence type="predicted"/>
<evidence type="ECO:0000313" key="2">
    <source>
        <dbReference type="EMBL" id="MBN8237301.1"/>
    </source>
</evidence>
<keyword evidence="1" id="KW-0812">Transmembrane</keyword>
<keyword evidence="1" id="KW-0472">Membrane</keyword>
<keyword evidence="3" id="KW-1185">Reference proteome</keyword>
<reference evidence="2 3" key="1">
    <citation type="submission" date="2020-12" db="EMBL/GenBank/DDBJ databases">
        <title>Oil enriched cultivation method for isolating marine PHA-producing bacteria.</title>
        <authorList>
            <person name="Zheng W."/>
            <person name="Yu S."/>
            <person name="Huang Y."/>
        </authorList>
    </citation>
    <scope>NUCLEOTIDE SEQUENCE [LARGE SCALE GENOMIC DNA]</scope>
    <source>
        <strain evidence="2 3">SY-2-6</strain>
    </source>
</reference>
<feature type="transmembrane region" description="Helical" evidence="1">
    <location>
        <begin position="231"/>
        <end position="251"/>
    </location>
</feature>
<comment type="caution">
    <text evidence="2">The sequence shown here is derived from an EMBL/GenBank/DDBJ whole genome shotgun (WGS) entry which is preliminary data.</text>
</comment>
<gene>
    <name evidence="2" type="ORF">JF544_18820</name>
</gene>
<dbReference type="EMBL" id="JAEKJY010000008">
    <property type="protein sequence ID" value="MBN8237301.1"/>
    <property type="molecule type" value="Genomic_DNA"/>
</dbReference>